<reference evidence="1" key="1">
    <citation type="journal article" date="2014" name="Nat. Commun.">
        <title>The emerging biofuel crop Camelina sativa retains a highly undifferentiated hexaploid genome structure.</title>
        <authorList>
            <person name="Kagale S."/>
            <person name="Koh C."/>
            <person name="Nixon J."/>
            <person name="Bollina V."/>
            <person name="Clarke W.E."/>
            <person name="Tuteja R."/>
            <person name="Spillane C."/>
            <person name="Robinson S.J."/>
            <person name="Links M.G."/>
            <person name="Clarke C."/>
            <person name="Higgins E.E."/>
            <person name="Huebert T."/>
            <person name="Sharpe A.G."/>
            <person name="Parkin I.A."/>
        </authorList>
    </citation>
    <scope>NUCLEOTIDE SEQUENCE [LARGE SCALE GENOMIC DNA]</scope>
    <source>
        <strain evidence="1">cv. DH55</strain>
    </source>
</reference>
<keyword evidence="1" id="KW-1185">Reference proteome</keyword>
<organism evidence="1 2">
    <name type="scientific">Camelina sativa</name>
    <name type="common">False flax</name>
    <name type="synonym">Myagrum sativum</name>
    <dbReference type="NCBI Taxonomy" id="90675"/>
    <lineage>
        <taxon>Eukaryota</taxon>
        <taxon>Viridiplantae</taxon>
        <taxon>Streptophyta</taxon>
        <taxon>Embryophyta</taxon>
        <taxon>Tracheophyta</taxon>
        <taxon>Spermatophyta</taxon>
        <taxon>Magnoliopsida</taxon>
        <taxon>eudicotyledons</taxon>
        <taxon>Gunneridae</taxon>
        <taxon>Pentapetalae</taxon>
        <taxon>rosids</taxon>
        <taxon>malvids</taxon>
        <taxon>Brassicales</taxon>
        <taxon>Brassicaceae</taxon>
        <taxon>Camelineae</taxon>
        <taxon>Camelina</taxon>
    </lineage>
</organism>
<reference evidence="2" key="2">
    <citation type="submission" date="2025-08" db="UniProtKB">
        <authorList>
            <consortium name="RefSeq"/>
        </authorList>
    </citation>
    <scope>IDENTIFICATION</scope>
    <source>
        <tissue evidence="2">Leaf</tissue>
    </source>
</reference>
<dbReference type="RefSeq" id="XP_010511425.1">
    <property type="nucleotide sequence ID" value="XM_010513123.2"/>
</dbReference>
<accession>A0ABM0Z7A4</accession>
<evidence type="ECO:0000313" key="2">
    <source>
        <dbReference type="RefSeq" id="XP_010511425.1"/>
    </source>
</evidence>
<sequence length="112" mass="11639">MNHFAVQPNTFAAGGDLRSSVSVVERDQPPSFAQNHVVLGSVTTIIIILLDLSAATSGLGGSFKTTQPNHSPQGPSGLKNSRLNSALLSVTKVTEVAGMQLSVYAAVCLSIF</sequence>
<gene>
    <name evidence="2" type="primary">LOC104787519</name>
</gene>
<name>A0ABM0Z7A4_CAMSA</name>
<dbReference type="GeneID" id="104787519"/>
<proteinExistence type="predicted"/>
<evidence type="ECO:0000313" key="1">
    <source>
        <dbReference type="Proteomes" id="UP000694864"/>
    </source>
</evidence>
<protein>
    <submittedName>
        <fullName evidence="2">Uncharacterized protein LOC104787519</fullName>
    </submittedName>
</protein>
<dbReference type="Proteomes" id="UP000694864">
    <property type="component" value="Chromosome 5"/>
</dbReference>